<gene>
    <name evidence="12" type="ORF">HG543_10300</name>
</gene>
<dbReference type="InterPro" id="IPR051045">
    <property type="entry name" value="TonB-dependent_transducer"/>
</dbReference>
<evidence type="ECO:0000256" key="2">
    <source>
        <dbReference type="ARBA" id="ARBA00006555"/>
    </source>
</evidence>
<reference evidence="12 13" key="1">
    <citation type="submission" date="2020-04" db="EMBL/GenBank/DDBJ databases">
        <title>Draft genome of Pyxidicoccus fallax type strain.</title>
        <authorList>
            <person name="Whitworth D.E."/>
        </authorList>
    </citation>
    <scope>NUCLEOTIDE SEQUENCE [LARGE SCALE GENOMIC DNA]</scope>
    <source>
        <strain evidence="12 13">DSM 14698</strain>
    </source>
</reference>
<evidence type="ECO:0000256" key="10">
    <source>
        <dbReference type="SAM" id="SignalP"/>
    </source>
</evidence>
<dbReference type="PANTHER" id="PTHR33446">
    <property type="entry name" value="PROTEIN TONB-RELATED"/>
    <property type="match status" value="1"/>
</dbReference>
<evidence type="ECO:0000313" key="12">
    <source>
        <dbReference type="EMBL" id="NMO15243.1"/>
    </source>
</evidence>
<comment type="caution">
    <text evidence="12">The sequence shown here is derived from an EMBL/GenBank/DDBJ whole genome shotgun (WGS) entry which is preliminary data.</text>
</comment>
<comment type="similarity">
    <text evidence="2">Belongs to the TonB family.</text>
</comment>
<keyword evidence="10" id="KW-0732">Signal</keyword>
<feature type="domain" description="TonB C-terminal" evidence="11">
    <location>
        <begin position="56"/>
        <end position="145"/>
    </location>
</feature>
<dbReference type="Gene3D" id="3.30.1150.10">
    <property type="match status" value="1"/>
</dbReference>
<dbReference type="RefSeq" id="WP_169344536.1">
    <property type="nucleotide sequence ID" value="NZ_JABBJJ010000035.1"/>
</dbReference>
<evidence type="ECO:0000313" key="13">
    <source>
        <dbReference type="Proteomes" id="UP000518300"/>
    </source>
</evidence>
<dbReference type="GO" id="GO:0015031">
    <property type="term" value="P:protein transport"/>
    <property type="evidence" value="ECO:0007669"/>
    <property type="project" value="UniProtKB-KW"/>
</dbReference>
<evidence type="ECO:0000256" key="1">
    <source>
        <dbReference type="ARBA" id="ARBA00004383"/>
    </source>
</evidence>
<evidence type="ECO:0000256" key="9">
    <source>
        <dbReference type="ARBA" id="ARBA00023136"/>
    </source>
</evidence>
<dbReference type="GO" id="GO:0031992">
    <property type="term" value="F:energy transducer activity"/>
    <property type="evidence" value="ECO:0007669"/>
    <property type="project" value="TreeGrafter"/>
</dbReference>
<dbReference type="AlphaFoldDB" id="A0A848LEH7"/>
<dbReference type="Pfam" id="PF03544">
    <property type="entry name" value="TonB_C"/>
    <property type="match status" value="1"/>
</dbReference>
<keyword evidence="5" id="KW-0997">Cell inner membrane</keyword>
<keyword evidence="9" id="KW-0472">Membrane</keyword>
<dbReference type="NCBIfam" id="TIGR01352">
    <property type="entry name" value="tonB_Cterm"/>
    <property type="match status" value="1"/>
</dbReference>
<keyword evidence="4" id="KW-1003">Cell membrane</keyword>
<evidence type="ECO:0000256" key="8">
    <source>
        <dbReference type="ARBA" id="ARBA00022989"/>
    </source>
</evidence>
<dbReference type="GO" id="GO:0055085">
    <property type="term" value="P:transmembrane transport"/>
    <property type="evidence" value="ECO:0007669"/>
    <property type="project" value="InterPro"/>
</dbReference>
<dbReference type="InterPro" id="IPR037682">
    <property type="entry name" value="TonB_C"/>
</dbReference>
<evidence type="ECO:0000259" key="11">
    <source>
        <dbReference type="PROSITE" id="PS52015"/>
    </source>
</evidence>
<dbReference type="Proteomes" id="UP000518300">
    <property type="component" value="Unassembled WGS sequence"/>
</dbReference>
<keyword evidence="13" id="KW-1185">Reference proteome</keyword>
<dbReference type="PROSITE" id="PS52015">
    <property type="entry name" value="TONB_CTD"/>
    <property type="match status" value="1"/>
</dbReference>
<comment type="subcellular location">
    <subcellularLocation>
        <location evidence="1">Cell inner membrane</location>
        <topology evidence="1">Single-pass membrane protein</topology>
        <orientation evidence="1">Periplasmic side</orientation>
    </subcellularLocation>
</comment>
<keyword evidence="3" id="KW-0813">Transport</keyword>
<dbReference type="SUPFAM" id="SSF74653">
    <property type="entry name" value="TolA/TonB C-terminal domain"/>
    <property type="match status" value="1"/>
</dbReference>
<sequence length="145" mass="15775">MTRSLLLAAALHLFFAGCTTTKAPEYQIGWTGSRQTKSDAERLYVGASPKIGLPEDFDTPPRVLSSRFPDYPPELIAVGVFGTVVVGFTVEPDGSVSEPAVQGSPPPELAVLALDSIKRWKFAPATKRGVRVRTRLAQQFVFQVE</sequence>
<keyword evidence="7" id="KW-0653">Protein transport</keyword>
<accession>A0A848LEH7</accession>
<proteinExistence type="inferred from homology"/>
<keyword evidence="8" id="KW-1133">Transmembrane helix</keyword>
<evidence type="ECO:0000256" key="4">
    <source>
        <dbReference type="ARBA" id="ARBA00022475"/>
    </source>
</evidence>
<organism evidence="12 13">
    <name type="scientific">Pyxidicoccus fallax</name>
    <dbReference type="NCBI Taxonomy" id="394095"/>
    <lineage>
        <taxon>Bacteria</taxon>
        <taxon>Pseudomonadati</taxon>
        <taxon>Myxococcota</taxon>
        <taxon>Myxococcia</taxon>
        <taxon>Myxococcales</taxon>
        <taxon>Cystobacterineae</taxon>
        <taxon>Myxococcaceae</taxon>
        <taxon>Pyxidicoccus</taxon>
    </lineage>
</organism>
<dbReference type="InterPro" id="IPR006260">
    <property type="entry name" value="TonB/TolA_C"/>
</dbReference>
<evidence type="ECO:0000256" key="3">
    <source>
        <dbReference type="ARBA" id="ARBA00022448"/>
    </source>
</evidence>
<dbReference type="PANTHER" id="PTHR33446:SF2">
    <property type="entry name" value="PROTEIN TONB"/>
    <property type="match status" value="1"/>
</dbReference>
<evidence type="ECO:0000256" key="6">
    <source>
        <dbReference type="ARBA" id="ARBA00022692"/>
    </source>
</evidence>
<dbReference type="PROSITE" id="PS51257">
    <property type="entry name" value="PROKAR_LIPOPROTEIN"/>
    <property type="match status" value="1"/>
</dbReference>
<dbReference type="EMBL" id="JABBJJ010000035">
    <property type="protein sequence ID" value="NMO15243.1"/>
    <property type="molecule type" value="Genomic_DNA"/>
</dbReference>
<feature type="signal peptide" evidence="10">
    <location>
        <begin position="1"/>
        <end position="23"/>
    </location>
</feature>
<keyword evidence="6" id="KW-0812">Transmembrane</keyword>
<dbReference type="GO" id="GO:0098797">
    <property type="term" value="C:plasma membrane protein complex"/>
    <property type="evidence" value="ECO:0007669"/>
    <property type="project" value="TreeGrafter"/>
</dbReference>
<name>A0A848LEH7_9BACT</name>
<evidence type="ECO:0000256" key="5">
    <source>
        <dbReference type="ARBA" id="ARBA00022519"/>
    </source>
</evidence>
<feature type="chain" id="PRO_5032390975" evidence="10">
    <location>
        <begin position="24"/>
        <end position="145"/>
    </location>
</feature>
<evidence type="ECO:0000256" key="7">
    <source>
        <dbReference type="ARBA" id="ARBA00022927"/>
    </source>
</evidence>
<protein>
    <submittedName>
        <fullName evidence="12">TonB family protein</fullName>
    </submittedName>
</protein>